<dbReference type="GO" id="GO:0016747">
    <property type="term" value="F:acyltransferase activity, transferring groups other than amino-acyl groups"/>
    <property type="evidence" value="ECO:0007669"/>
    <property type="project" value="InterPro"/>
</dbReference>
<evidence type="ECO:0000259" key="3">
    <source>
        <dbReference type="PROSITE" id="PS51186"/>
    </source>
</evidence>
<dbReference type="SUPFAM" id="SSF55729">
    <property type="entry name" value="Acyl-CoA N-acyltransferases (Nat)"/>
    <property type="match status" value="2"/>
</dbReference>
<dbReference type="InterPro" id="IPR016181">
    <property type="entry name" value="Acyl_CoA_acyltransferase"/>
</dbReference>
<name>A0A420WQ13_9PROT</name>
<dbReference type="EMBL" id="RBIG01000001">
    <property type="protein sequence ID" value="RKQ73141.1"/>
    <property type="molecule type" value="Genomic_DNA"/>
</dbReference>
<proteinExistence type="predicted"/>
<feature type="domain" description="N-acetyltransferase" evidence="3">
    <location>
        <begin position="190"/>
        <end position="329"/>
    </location>
</feature>
<accession>A0A420WQ13</accession>
<comment type="caution">
    <text evidence="4">The sequence shown here is derived from an EMBL/GenBank/DDBJ whole genome shotgun (WGS) entry which is preliminary data.</text>
</comment>
<reference evidence="4 5" key="1">
    <citation type="submission" date="2018-10" db="EMBL/GenBank/DDBJ databases">
        <title>Comparative analysis of microorganisms from saline springs in Andes Mountain Range, Colombia.</title>
        <authorList>
            <person name="Rubin E."/>
        </authorList>
    </citation>
    <scope>NUCLEOTIDE SEQUENCE [LARGE SCALE GENOMIC DNA]</scope>
    <source>
        <strain evidence="4 5">USBA 36</strain>
    </source>
</reference>
<dbReference type="NCBIfam" id="NF002959">
    <property type="entry name" value="PRK03624.1"/>
    <property type="match status" value="1"/>
</dbReference>
<evidence type="ECO:0000313" key="4">
    <source>
        <dbReference type="EMBL" id="RKQ73141.1"/>
    </source>
</evidence>
<dbReference type="InterPro" id="IPR050832">
    <property type="entry name" value="Bact_Acetyltransf"/>
</dbReference>
<dbReference type="AlphaFoldDB" id="A0A420WQ13"/>
<gene>
    <name evidence="4" type="ORF">BCL74_0918</name>
</gene>
<dbReference type="CDD" id="cd04301">
    <property type="entry name" value="NAT_SF"/>
    <property type="match status" value="2"/>
</dbReference>
<sequence length="333" mass="37160">MTLAIRSMRPEEAGAVADLWRKCNLTVSYNDPEADIARARACPGSDILVGETEDGRIVATVMVGTEGHRGWMYYVAVDPDIQGGGHGRAMVKAAEDWLERHGICKVMLLVRPTNTKVKAFYENLGYAEEERSLLTRWLRGGPATDTDPADLWTIETTVTYLEILKQPTRPTVPAPSGLRLGLQRAENPTVSFYRYLYNSIGAPWAWVNQRLKTDEEIAATIHDEKVELYVLTVGGVPAGMVQLDRREADVVDLAYFGLMPEFIGSGLGGYLLNWGIDQAWSSMPGKVTVNTCDLDHPRALPLYQKMGFQPVRREVCRLPHPHLFGLEVPAHRR</sequence>
<protein>
    <submittedName>
        <fullName evidence="4">Acetyltransferase (GNAT) family protein</fullName>
    </submittedName>
</protein>
<dbReference type="InterPro" id="IPR000182">
    <property type="entry name" value="GNAT_dom"/>
</dbReference>
<keyword evidence="1 4" id="KW-0808">Transferase</keyword>
<keyword evidence="2" id="KW-0012">Acyltransferase</keyword>
<organism evidence="4 5">
    <name type="scientific">Oceanibaculum indicum</name>
    <dbReference type="NCBI Taxonomy" id="526216"/>
    <lineage>
        <taxon>Bacteria</taxon>
        <taxon>Pseudomonadati</taxon>
        <taxon>Pseudomonadota</taxon>
        <taxon>Alphaproteobacteria</taxon>
        <taxon>Rhodospirillales</taxon>
        <taxon>Oceanibaculaceae</taxon>
        <taxon>Oceanibaculum</taxon>
    </lineage>
</organism>
<dbReference type="PANTHER" id="PTHR43877">
    <property type="entry name" value="AMINOALKYLPHOSPHONATE N-ACETYLTRANSFERASE-RELATED-RELATED"/>
    <property type="match status" value="1"/>
</dbReference>
<dbReference type="Pfam" id="PF00583">
    <property type="entry name" value="Acetyltransf_1"/>
    <property type="match status" value="2"/>
</dbReference>
<feature type="domain" description="N-acetyltransferase" evidence="3">
    <location>
        <begin position="3"/>
        <end position="148"/>
    </location>
</feature>
<dbReference type="Proteomes" id="UP000277424">
    <property type="component" value="Unassembled WGS sequence"/>
</dbReference>
<evidence type="ECO:0000256" key="2">
    <source>
        <dbReference type="ARBA" id="ARBA00023315"/>
    </source>
</evidence>
<evidence type="ECO:0000313" key="5">
    <source>
        <dbReference type="Proteomes" id="UP000277424"/>
    </source>
</evidence>
<evidence type="ECO:0000256" key="1">
    <source>
        <dbReference type="ARBA" id="ARBA00022679"/>
    </source>
</evidence>
<dbReference type="Gene3D" id="3.40.630.30">
    <property type="match status" value="2"/>
</dbReference>
<dbReference type="RefSeq" id="WP_244922216.1">
    <property type="nucleotide sequence ID" value="NZ_RBIG01000001.1"/>
</dbReference>
<dbReference type="PROSITE" id="PS51186">
    <property type="entry name" value="GNAT"/>
    <property type="match status" value="2"/>
</dbReference>